<dbReference type="AlphaFoldDB" id="A0A0V0RC29"/>
<reference evidence="2 3" key="1">
    <citation type="submission" date="2015-01" db="EMBL/GenBank/DDBJ databases">
        <title>Evolution of Trichinella species and genotypes.</title>
        <authorList>
            <person name="Korhonen P.K."/>
            <person name="Edoardo P."/>
            <person name="Giuseppe L.R."/>
            <person name="Gasser R.B."/>
        </authorList>
    </citation>
    <scope>NUCLEOTIDE SEQUENCE [LARGE SCALE GENOMIC DNA]</scope>
    <source>
        <strain evidence="2">ISS37</strain>
    </source>
</reference>
<organism evidence="2 3">
    <name type="scientific">Trichinella nelsoni</name>
    <dbReference type="NCBI Taxonomy" id="6336"/>
    <lineage>
        <taxon>Eukaryota</taxon>
        <taxon>Metazoa</taxon>
        <taxon>Ecdysozoa</taxon>
        <taxon>Nematoda</taxon>
        <taxon>Enoplea</taxon>
        <taxon>Dorylaimia</taxon>
        <taxon>Trichinellida</taxon>
        <taxon>Trichinellidae</taxon>
        <taxon>Trichinella</taxon>
    </lineage>
</organism>
<evidence type="ECO:0000313" key="3">
    <source>
        <dbReference type="Proteomes" id="UP000054630"/>
    </source>
</evidence>
<sequence length="41" mass="4663">MQLLTYLSSYLPIACLLRLGFTLYAIYLAMLPLNDSLNPEL</sequence>
<accession>A0A0V0RC29</accession>
<comment type="caution">
    <text evidence="2">The sequence shown here is derived from an EMBL/GenBank/DDBJ whole genome shotgun (WGS) entry which is preliminary data.</text>
</comment>
<evidence type="ECO:0000313" key="2">
    <source>
        <dbReference type="EMBL" id="KRX12071.1"/>
    </source>
</evidence>
<dbReference type="Proteomes" id="UP000054630">
    <property type="component" value="Unassembled WGS sequence"/>
</dbReference>
<keyword evidence="3" id="KW-1185">Reference proteome</keyword>
<feature type="transmembrane region" description="Helical" evidence="1">
    <location>
        <begin position="7"/>
        <end position="30"/>
    </location>
</feature>
<evidence type="ECO:0000256" key="1">
    <source>
        <dbReference type="SAM" id="Phobius"/>
    </source>
</evidence>
<keyword evidence="1" id="KW-0472">Membrane</keyword>
<name>A0A0V0RC29_9BILA</name>
<dbReference type="EMBL" id="JYDL01000866">
    <property type="protein sequence ID" value="KRX12071.1"/>
    <property type="molecule type" value="Genomic_DNA"/>
</dbReference>
<gene>
    <name evidence="2" type="ORF">T07_1424</name>
</gene>
<protein>
    <submittedName>
        <fullName evidence="2">Uncharacterized protein</fullName>
    </submittedName>
</protein>
<proteinExistence type="predicted"/>
<keyword evidence="1" id="KW-1133">Transmembrane helix</keyword>
<keyword evidence="1" id="KW-0812">Transmembrane</keyword>